<organism evidence="4 5">
    <name type="scientific">Popillia japonica</name>
    <name type="common">Japanese beetle</name>
    <dbReference type="NCBI Taxonomy" id="7064"/>
    <lineage>
        <taxon>Eukaryota</taxon>
        <taxon>Metazoa</taxon>
        <taxon>Ecdysozoa</taxon>
        <taxon>Arthropoda</taxon>
        <taxon>Hexapoda</taxon>
        <taxon>Insecta</taxon>
        <taxon>Pterygota</taxon>
        <taxon>Neoptera</taxon>
        <taxon>Endopterygota</taxon>
        <taxon>Coleoptera</taxon>
        <taxon>Polyphaga</taxon>
        <taxon>Scarabaeiformia</taxon>
        <taxon>Scarabaeidae</taxon>
        <taxon>Rutelinae</taxon>
        <taxon>Popillia</taxon>
    </lineage>
</organism>
<name>A0AAW1K025_POPJA</name>
<feature type="transmembrane region" description="Helical" evidence="2">
    <location>
        <begin position="18"/>
        <end position="38"/>
    </location>
</feature>
<evidence type="ECO:0000313" key="5">
    <source>
        <dbReference type="Proteomes" id="UP001458880"/>
    </source>
</evidence>
<sequence>MKVKFASQVFSHTVAAALYTYVSLGALPASAIGTALFVEKMDKLFDILNSSRGALIKQRMGENSHFNNAKDVEELEKILLCDSDNEGEESFGEDVEDEEDAVSERDEDSETEQEGESENEDEETHYCS</sequence>
<dbReference type="Pfam" id="PF21788">
    <property type="entry name" value="TNP-like_GBD"/>
    <property type="match status" value="1"/>
</dbReference>
<feature type="region of interest" description="Disordered" evidence="1">
    <location>
        <begin position="83"/>
        <end position="128"/>
    </location>
</feature>
<keyword evidence="2" id="KW-1133">Transmembrane helix</keyword>
<dbReference type="Proteomes" id="UP001458880">
    <property type="component" value="Unassembled WGS sequence"/>
</dbReference>
<dbReference type="AlphaFoldDB" id="A0AAW1K025"/>
<reference evidence="4 5" key="1">
    <citation type="journal article" date="2024" name="BMC Genomics">
        <title>De novo assembly and annotation of Popillia japonica's genome with initial clues to its potential as an invasive pest.</title>
        <authorList>
            <person name="Cucini C."/>
            <person name="Boschi S."/>
            <person name="Funari R."/>
            <person name="Cardaioli E."/>
            <person name="Iannotti N."/>
            <person name="Marturano G."/>
            <person name="Paoli F."/>
            <person name="Bruttini M."/>
            <person name="Carapelli A."/>
            <person name="Frati F."/>
            <person name="Nardi F."/>
        </authorList>
    </citation>
    <scope>NUCLEOTIDE SEQUENCE [LARGE SCALE GENOMIC DNA]</scope>
    <source>
        <strain evidence="4">DMR45628</strain>
    </source>
</reference>
<dbReference type="InterPro" id="IPR048366">
    <property type="entry name" value="TNP-like_GBD"/>
</dbReference>
<keyword evidence="2" id="KW-0812">Transmembrane</keyword>
<feature type="domain" description="Transposable element P transposase-like GTP-binding insertion" evidence="3">
    <location>
        <begin position="1"/>
        <end position="51"/>
    </location>
</feature>
<protein>
    <recommendedName>
        <fullName evidence="3">Transposable element P transposase-like GTP-binding insertion domain-containing protein</fullName>
    </recommendedName>
</protein>
<comment type="caution">
    <text evidence="4">The sequence shown here is derived from an EMBL/GenBank/DDBJ whole genome shotgun (WGS) entry which is preliminary data.</text>
</comment>
<evidence type="ECO:0000256" key="1">
    <source>
        <dbReference type="SAM" id="MobiDB-lite"/>
    </source>
</evidence>
<proteinExistence type="predicted"/>
<evidence type="ECO:0000259" key="3">
    <source>
        <dbReference type="Pfam" id="PF21788"/>
    </source>
</evidence>
<evidence type="ECO:0000313" key="4">
    <source>
        <dbReference type="EMBL" id="KAK9710421.1"/>
    </source>
</evidence>
<dbReference type="EMBL" id="JASPKY010000293">
    <property type="protein sequence ID" value="KAK9710421.1"/>
    <property type="molecule type" value="Genomic_DNA"/>
</dbReference>
<keyword evidence="2" id="KW-0472">Membrane</keyword>
<accession>A0AAW1K025</accession>
<gene>
    <name evidence="4" type="ORF">QE152_g26003</name>
</gene>
<evidence type="ECO:0000256" key="2">
    <source>
        <dbReference type="SAM" id="Phobius"/>
    </source>
</evidence>
<keyword evidence="5" id="KW-1185">Reference proteome</keyword>